<dbReference type="GeneID" id="90608834"/>
<dbReference type="RefSeq" id="WP_099260867.1">
    <property type="nucleotide sequence ID" value="NZ_NIZW01000008.1"/>
</dbReference>
<dbReference type="AlphaFoldDB" id="A0A2G1W7W9"/>
<evidence type="ECO:0000313" key="1">
    <source>
        <dbReference type="EMBL" id="PHQ35108.1"/>
    </source>
</evidence>
<dbReference type="EMBL" id="NIZW01000008">
    <property type="protein sequence ID" value="PHQ35108.1"/>
    <property type="molecule type" value="Genomic_DNA"/>
</dbReference>
<reference evidence="1 2" key="1">
    <citation type="submission" date="2017-06" db="EMBL/GenBank/DDBJ databases">
        <title>Description of Rhodopirellula bahusiensis sp. nov.</title>
        <authorList>
            <person name="Kizina J."/>
            <person name="Harder J."/>
        </authorList>
    </citation>
    <scope>NUCLEOTIDE SEQUENCE [LARGE SCALE GENOMIC DNA]</scope>
    <source>
        <strain evidence="1 2">SWK21</strain>
    </source>
</reference>
<sequence>MSVATKNQRISRDAALLAVHWKSVFAEELQRLAQAAAGDSETVTAEDYHRALPEAVQVLLDNARIGTTPFHAAKEAG</sequence>
<dbReference type="OrthoDB" id="9939584at2"/>
<organism evidence="1 2">
    <name type="scientific">Rhodopirellula bahusiensis</name>
    <dbReference type="NCBI Taxonomy" id="2014065"/>
    <lineage>
        <taxon>Bacteria</taxon>
        <taxon>Pseudomonadati</taxon>
        <taxon>Planctomycetota</taxon>
        <taxon>Planctomycetia</taxon>
        <taxon>Pirellulales</taxon>
        <taxon>Pirellulaceae</taxon>
        <taxon>Rhodopirellula</taxon>
    </lineage>
</organism>
<accession>A0A2G1W7W9</accession>
<proteinExistence type="predicted"/>
<evidence type="ECO:0000313" key="2">
    <source>
        <dbReference type="Proteomes" id="UP000225740"/>
    </source>
</evidence>
<gene>
    <name evidence="1" type="ORF">CEE69_11860</name>
</gene>
<keyword evidence="2" id="KW-1185">Reference proteome</keyword>
<comment type="caution">
    <text evidence="1">The sequence shown here is derived from an EMBL/GenBank/DDBJ whole genome shotgun (WGS) entry which is preliminary data.</text>
</comment>
<dbReference type="Proteomes" id="UP000225740">
    <property type="component" value="Unassembled WGS sequence"/>
</dbReference>
<protein>
    <submittedName>
        <fullName evidence="1">Uncharacterized protein</fullName>
    </submittedName>
</protein>
<name>A0A2G1W7W9_9BACT</name>